<name>A0A7W9M1D3_9PSEU</name>
<sequence>MDTGLVLALIATVLVLLSGVVLAVRGRHDRGHPDDKPGPETSGGGG</sequence>
<reference evidence="2 3" key="1">
    <citation type="submission" date="2020-08" db="EMBL/GenBank/DDBJ databases">
        <title>Sequencing the genomes of 1000 actinobacteria strains.</title>
        <authorList>
            <person name="Klenk H.-P."/>
        </authorList>
    </citation>
    <scope>NUCLEOTIDE SEQUENCE [LARGE SCALE GENOMIC DNA]</scope>
    <source>
        <strain evidence="2 3">DSM 45486</strain>
    </source>
</reference>
<evidence type="ECO:0000313" key="2">
    <source>
        <dbReference type="EMBL" id="MBB5803697.1"/>
    </source>
</evidence>
<comment type="caution">
    <text evidence="2">The sequence shown here is derived from an EMBL/GenBank/DDBJ whole genome shotgun (WGS) entry which is preliminary data.</text>
</comment>
<dbReference type="RefSeq" id="WP_184921145.1">
    <property type="nucleotide sequence ID" value="NZ_JACHMO010000001.1"/>
</dbReference>
<keyword evidence="3" id="KW-1185">Reference proteome</keyword>
<proteinExistence type="predicted"/>
<dbReference type="EMBL" id="JACHMO010000001">
    <property type="protein sequence ID" value="MBB5803697.1"/>
    <property type="molecule type" value="Genomic_DNA"/>
</dbReference>
<feature type="region of interest" description="Disordered" evidence="1">
    <location>
        <begin position="26"/>
        <end position="46"/>
    </location>
</feature>
<evidence type="ECO:0000313" key="3">
    <source>
        <dbReference type="Proteomes" id="UP000552097"/>
    </source>
</evidence>
<dbReference type="Proteomes" id="UP000552097">
    <property type="component" value="Unassembled WGS sequence"/>
</dbReference>
<dbReference type="AlphaFoldDB" id="A0A7W9M1D3"/>
<protein>
    <submittedName>
        <fullName evidence="2">Uncharacterized protein</fullName>
    </submittedName>
</protein>
<organism evidence="2 3">
    <name type="scientific">Saccharothrix ecbatanensis</name>
    <dbReference type="NCBI Taxonomy" id="1105145"/>
    <lineage>
        <taxon>Bacteria</taxon>
        <taxon>Bacillati</taxon>
        <taxon>Actinomycetota</taxon>
        <taxon>Actinomycetes</taxon>
        <taxon>Pseudonocardiales</taxon>
        <taxon>Pseudonocardiaceae</taxon>
        <taxon>Saccharothrix</taxon>
    </lineage>
</organism>
<gene>
    <name evidence="2" type="ORF">F4560_003465</name>
</gene>
<evidence type="ECO:0000256" key="1">
    <source>
        <dbReference type="SAM" id="MobiDB-lite"/>
    </source>
</evidence>
<accession>A0A7W9M1D3</accession>